<keyword evidence="7" id="KW-0735">Signal-anchor</keyword>
<evidence type="ECO:0000256" key="10">
    <source>
        <dbReference type="ARBA" id="ARBA00023180"/>
    </source>
</evidence>
<evidence type="ECO:0000256" key="14">
    <source>
        <dbReference type="SAM" id="MobiDB-lite"/>
    </source>
</evidence>
<evidence type="ECO:0000256" key="8">
    <source>
        <dbReference type="ARBA" id="ARBA00022989"/>
    </source>
</evidence>
<keyword evidence="16" id="KW-1185">Reference proteome</keyword>
<dbReference type="EMBL" id="LR743588">
    <property type="protein sequence ID" value="CAA2615321.1"/>
    <property type="molecule type" value="Genomic_DNA"/>
</dbReference>
<evidence type="ECO:0000313" key="15">
    <source>
        <dbReference type="EMBL" id="CAA2615321.1"/>
    </source>
</evidence>
<dbReference type="PANTHER" id="PTHR31741">
    <property type="entry name" value="OS02G0726500 PROTEIN-RELATED"/>
    <property type="match status" value="1"/>
</dbReference>
<proteinExistence type="inferred from homology"/>
<feature type="compositionally biased region" description="Low complexity" evidence="14">
    <location>
        <begin position="1"/>
        <end position="14"/>
    </location>
</feature>
<evidence type="ECO:0000256" key="7">
    <source>
        <dbReference type="ARBA" id="ARBA00022968"/>
    </source>
</evidence>
<evidence type="ECO:0000256" key="6">
    <source>
        <dbReference type="ARBA" id="ARBA00022692"/>
    </source>
</evidence>
<keyword evidence="11" id="KW-0294">Fucose metabolism</keyword>
<evidence type="ECO:0000256" key="11">
    <source>
        <dbReference type="ARBA" id="ARBA00023253"/>
    </source>
</evidence>
<keyword evidence="12" id="KW-0119">Carbohydrate metabolism</keyword>
<evidence type="ECO:0000256" key="2">
    <source>
        <dbReference type="ARBA" id="ARBA00004881"/>
    </source>
</evidence>
<keyword evidence="4" id="KW-0328">Glycosyltransferase</keyword>
<keyword evidence="5" id="KW-0808">Transferase</keyword>
<dbReference type="AlphaFoldDB" id="A0A7I8IBH3"/>
<accession>A0A7I8IBH3</accession>
<evidence type="ECO:0000256" key="9">
    <source>
        <dbReference type="ARBA" id="ARBA00023136"/>
    </source>
</evidence>
<keyword evidence="9" id="KW-0472">Membrane</keyword>
<dbReference type="Pfam" id="PF10250">
    <property type="entry name" value="O-FucT"/>
    <property type="match status" value="1"/>
</dbReference>
<evidence type="ECO:0000256" key="5">
    <source>
        <dbReference type="ARBA" id="ARBA00022679"/>
    </source>
</evidence>
<organism evidence="15">
    <name type="scientific">Spirodela intermedia</name>
    <name type="common">Intermediate duckweed</name>
    <dbReference type="NCBI Taxonomy" id="51605"/>
    <lineage>
        <taxon>Eukaryota</taxon>
        <taxon>Viridiplantae</taxon>
        <taxon>Streptophyta</taxon>
        <taxon>Embryophyta</taxon>
        <taxon>Tracheophyta</taxon>
        <taxon>Spermatophyta</taxon>
        <taxon>Magnoliopsida</taxon>
        <taxon>Liliopsida</taxon>
        <taxon>Araceae</taxon>
        <taxon>Lemnoideae</taxon>
        <taxon>Spirodela</taxon>
    </lineage>
</organism>
<keyword evidence="8" id="KW-1133">Transmembrane helix</keyword>
<dbReference type="EMBL" id="CACRZD030000001">
    <property type="protein sequence ID" value="CAA6655085.1"/>
    <property type="molecule type" value="Genomic_DNA"/>
</dbReference>
<name>A0A7I8IBH3_SPIIN</name>
<protein>
    <recommendedName>
        <fullName evidence="13">O-fucosyltransferase family protein</fullName>
    </recommendedName>
</protein>
<reference evidence="15 16" key="1">
    <citation type="submission" date="2019-12" db="EMBL/GenBank/DDBJ databases">
        <authorList>
            <person name="Scholz U."/>
            <person name="Mascher M."/>
            <person name="Fiebig A."/>
        </authorList>
    </citation>
    <scope>NUCLEOTIDE SEQUENCE</scope>
</reference>
<dbReference type="GO" id="GO:0016020">
    <property type="term" value="C:membrane"/>
    <property type="evidence" value="ECO:0007669"/>
    <property type="project" value="UniProtKB-SubCell"/>
</dbReference>
<evidence type="ECO:0000256" key="4">
    <source>
        <dbReference type="ARBA" id="ARBA00022676"/>
    </source>
</evidence>
<evidence type="ECO:0000256" key="3">
    <source>
        <dbReference type="ARBA" id="ARBA00007737"/>
    </source>
</evidence>
<dbReference type="GO" id="GO:0006004">
    <property type="term" value="P:fucose metabolic process"/>
    <property type="evidence" value="ECO:0007669"/>
    <property type="project" value="UniProtKB-KW"/>
</dbReference>
<sequence>MSSTVPAGASPTTAAGGGGRAANFITARRRIAESIPDMERPSSPGYPSEEEDDASHRLKVAGAEEDGGSRDGSFNGNSVIHGGASDQNNVVEELTVVHLRGDVSRATVVTTQPVSCCSGFKDIFDWNHFVRTLEDDVEIVDSIPPQYKALKAIDKAPVSWSKSSYYKQEMRKLLKRHKVINITHTDSRLANNGIPPSLQRLRCRANYRALRYTPEIEEMAETLIARLRTKGQPYVALHLRGVDGARGHAVGTAHWRDKVINGTEVRLRGGTTIYIVAGEIYGGAAMETFLAEYPNVHTHSSLATAEEMEVLEPYQNRLAAVDYVVALESDVFVYTYDGNMAKAVQGHRKFEGFRLTLNPDRQAFVNLVDRMDAGELTWEQFADKVRRRHADRWGGPSERLAGEELQLEPKQEENFYANPFPGCLCRVNGDSGSSRREVAAVRKSRKSIRR</sequence>
<dbReference type="InterPro" id="IPR019378">
    <property type="entry name" value="GDP-Fuc_O-FucTrfase"/>
</dbReference>
<keyword evidence="6" id="KW-0812">Transmembrane</keyword>
<comment type="pathway">
    <text evidence="2">Glycan metabolism.</text>
</comment>
<evidence type="ECO:0000256" key="1">
    <source>
        <dbReference type="ARBA" id="ARBA00004606"/>
    </source>
</evidence>
<comment type="subcellular location">
    <subcellularLocation>
        <location evidence="1">Membrane</location>
        <topology evidence="1">Single-pass type II membrane protein</topology>
    </subcellularLocation>
</comment>
<gene>
    <name evidence="15" type="ORF">SI7747_01001675</name>
</gene>
<dbReference type="GO" id="GO:0005737">
    <property type="term" value="C:cytoplasm"/>
    <property type="evidence" value="ECO:0007669"/>
    <property type="project" value="TreeGrafter"/>
</dbReference>
<dbReference type="PANTHER" id="PTHR31741:SF4">
    <property type="entry name" value="O-FUCOSYLTRANSFERASE 28"/>
    <property type="match status" value="1"/>
</dbReference>
<evidence type="ECO:0000313" key="16">
    <source>
        <dbReference type="Proteomes" id="UP001189122"/>
    </source>
</evidence>
<keyword evidence="10" id="KW-0325">Glycoprotein</keyword>
<feature type="region of interest" description="Disordered" evidence="14">
    <location>
        <begin position="430"/>
        <end position="450"/>
    </location>
</feature>
<dbReference type="Proteomes" id="UP001189122">
    <property type="component" value="Unassembled WGS sequence"/>
</dbReference>
<comment type="similarity">
    <text evidence="3">Belongs to the glycosyltransferase GT106 family.</text>
</comment>
<feature type="region of interest" description="Disordered" evidence="14">
    <location>
        <begin position="1"/>
        <end position="84"/>
    </location>
</feature>
<dbReference type="GO" id="GO:0016757">
    <property type="term" value="F:glycosyltransferase activity"/>
    <property type="evidence" value="ECO:0007669"/>
    <property type="project" value="UniProtKB-KW"/>
</dbReference>
<evidence type="ECO:0000256" key="13">
    <source>
        <dbReference type="ARBA" id="ARBA00030350"/>
    </source>
</evidence>
<dbReference type="Gene3D" id="3.40.50.11350">
    <property type="match status" value="1"/>
</dbReference>
<evidence type="ECO:0000256" key="12">
    <source>
        <dbReference type="ARBA" id="ARBA00023277"/>
    </source>
</evidence>